<dbReference type="PRINTS" id="PR01434">
    <property type="entry name" value="NADHDHGNASE5"/>
</dbReference>
<evidence type="ECO:0000256" key="4">
    <source>
        <dbReference type="ARBA" id="ARBA00023136"/>
    </source>
</evidence>
<feature type="transmembrane region" description="Helical" evidence="5">
    <location>
        <begin position="125"/>
        <end position="145"/>
    </location>
</feature>
<dbReference type="GO" id="GO:0042773">
    <property type="term" value="P:ATP synthesis coupled electron transport"/>
    <property type="evidence" value="ECO:0007669"/>
    <property type="project" value="InterPro"/>
</dbReference>
<gene>
    <name evidence="5" type="primary">nuoN</name>
    <name evidence="8" type="ORF">FE810_12815</name>
</gene>
<feature type="transmembrane region" description="Helical" evidence="5">
    <location>
        <begin position="323"/>
        <end position="341"/>
    </location>
</feature>
<feature type="transmembrane region" description="Helical" evidence="5">
    <location>
        <begin position="102"/>
        <end position="119"/>
    </location>
</feature>
<dbReference type="GO" id="GO:0005886">
    <property type="term" value="C:plasma membrane"/>
    <property type="evidence" value="ECO:0007669"/>
    <property type="project" value="UniProtKB-SubCell"/>
</dbReference>
<evidence type="ECO:0000313" key="9">
    <source>
        <dbReference type="Proteomes" id="UP000307790"/>
    </source>
</evidence>
<proteinExistence type="inferred from homology"/>
<evidence type="ECO:0000256" key="6">
    <source>
        <dbReference type="RuleBase" id="RU000320"/>
    </source>
</evidence>
<evidence type="ECO:0000256" key="1">
    <source>
        <dbReference type="ARBA" id="ARBA00004127"/>
    </source>
</evidence>
<keyword evidence="4 5" id="KW-0472">Membrane</keyword>
<dbReference type="HAMAP" id="MF_00445">
    <property type="entry name" value="NDH1_NuoN_1"/>
    <property type="match status" value="1"/>
</dbReference>
<dbReference type="GO" id="GO:0012505">
    <property type="term" value="C:endomembrane system"/>
    <property type="evidence" value="ECO:0007669"/>
    <property type="project" value="UniProtKB-SubCell"/>
</dbReference>
<comment type="catalytic activity">
    <reaction evidence="5">
        <text>a quinone + NADH + 5 H(+)(in) = a quinol + NAD(+) + 4 H(+)(out)</text>
        <dbReference type="Rhea" id="RHEA:57888"/>
        <dbReference type="ChEBI" id="CHEBI:15378"/>
        <dbReference type="ChEBI" id="CHEBI:24646"/>
        <dbReference type="ChEBI" id="CHEBI:57540"/>
        <dbReference type="ChEBI" id="CHEBI:57945"/>
        <dbReference type="ChEBI" id="CHEBI:132124"/>
    </reaction>
</comment>
<keyword evidence="2 5" id="KW-0812">Transmembrane</keyword>
<dbReference type="EC" id="7.1.1.-" evidence="5"/>
<evidence type="ECO:0000313" key="8">
    <source>
        <dbReference type="EMBL" id="TLU64179.1"/>
    </source>
</evidence>
<feature type="domain" description="NADH:quinone oxidoreductase/Mrp antiporter transmembrane" evidence="7">
    <location>
        <begin position="120"/>
        <end position="417"/>
    </location>
</feature>
<dbReference type="Proteomes" id="UP000307790">
    <property type="component" value="Unassembled WGS sequence"/>
</dbReference>
<feature type="transmembrane region" description="Helical" evidence="5">
    <location>
        <begin position="157"/>
        <end position="176"/>
    </location>
</feature>
<keyword evidence="5" id="KW-0874">Quinone</keyword>
<feature type="transmembrane region" description="Helical" evidence="5">
    <location>
        <begin position="372"/>
        <end position="395"/>
    </location>
</feature>
<feature type="transmembrane region" description="Helical" evidence="5">
    <location>
        <begin position="407"/>
        <end position="430"/>
    </location>
</feature>
<dbReference type="InterPro" id="IPR010096">
    <property type="entry name" value="NADH-Q_OxRdtase_suN/2"/>
</dbReference>
<comment type="subunit">
    <text evidence="5">NDH-1 is composed of 14 different subunits. Subunits NuoA, H, J, K, L, M, N constitute the membrane sector of the complex.</text>
</comment>
<dbReference type="PANTHER" id="PTHR22773">
    <property type="entry name" value="NADH DEHYDROGENASE"/>
    <property type="match status" value="1"/>
</dbReference>
<dbReference type="GO" id="GO:0050136">
    <property type="term" value="F:NADH dehydrogenase (quinone) (non-electrogenic) activity"/>
    <property type="evidence" value="ECO:0007669"/>
    <property type="project" value="UniProtKB-UniRule"/>
</dbReference>
<dbReference type="Pfam" id="PF00361">
    <property type="entry name" value="Proton_antipo_M"/>
    <property type="match status" value="1"/>
</dbReference>
<comment type="similarity">
    <text evidence="5">Belongs to the complex I subunit 2 family.</text>
</comment>
<evidence type="ECO:0000259" key="7">
    <source>
        <dbReference type="Pfam" id="PF00361"/>
    </source>
</evidence>
<comment type="function">
    <text evidence="5">NDH-1 shuttles electrons from NADH, via FMN and iron-sulfur (Fe-S) centers, to quinones in the respiratory chain. The immediate electron acceptor for the enzyme in this species is believed to be ubiquinone. Couples the redox reaction to proton translocation (for every two electrons transferred, four hydrogen ions are translocated across the cytoplasmic membrane), and thus conserves the redox energy in a proton gradient.</text>
</comment>
<comment type="caution">
    <text evidence="8">The sequence shown here is derived from an EMBL/GenBank/DDBJ whole genome shotgun (WGS) entry which is preliminary data.</text>
</comment>
<evidence type="ECO:0000256" key="5">
    <source>
        <dbReference type="HAMAP-Rule" id="MF_00445"/>
    </source>
</evidence>
<evidence type="ECO:0000256" key="3">
    <source>
        <dbReference type="ARBA" id="ARBA00022989"/>
    </source>
</evidence>
<keyword evidence="9" id="KW-1185">Reference proteome</keyword>
<keyword evidence="5" id="KW-0830">Ubiquinone</keyword>
<feature type="transmembrane region" description="Helical" evidence="5">
    <location>
        <begin position="35"/>
        <end position="53"/>
    </location>
</feature>
<feature type="transmembrane region" description="Helical" evidence="5">
    <location>
        <begin position="450"/>
        <end position="469"/>
    </location>
</feature>
<organism evidence="8 9">
    <name type="scientific">Thalassotalea litorea</name>
    <dbReference type="NCBI Taxonomy" id="2020715"/>
    <lineage>
        <taxon>Bacteria</taxon>
        <taxon>Pseudomonadati</taxon>
        <taxon>Pseudomonadota</taxon>
        <taxon>Gammaproteobacteria</taxon>
        <taxon>Alteromonadales</taxon>
        <taxon>Colwelliaceae</taxon>
        <taxon>Thalassotalea</taxon>
    </lineage>
</organism>
<comment type="subcellular location">
    <subcellularLocation>
        <location evidence="5">Cell membrane</location>
        <topology evidence="5">Multi-pass membrane protein</topology>
    </subcellularLocation>
    <subcellularLocation>
        <location evidence="1">Endomembrane system</location>
        <topology evidence="1">Multi-pass membrane protein</topology>
    </subcellularLocation>
    <subcellularLocation>
        <location evidence="6">Membrane</location>
        <topology evidence="6">Multi-pass membrane protein</topology>
    </subcellularLocation>
</comment>
<keyword evidence="5" id="KW-1003">Cell membrane</keyword>
<dbReference type="EMBL" id="VCBC01000012">
    <property type="protein sequence ID" value="TLU64179.1"/>
    <property type="molecule type" value="Genomic_DNA"/>
</dbReference>
<sequence length="495" mass="54342">MIVEQFIAIAPQLLLSLAIVMQLLLIAFKRSQHSIAFFTVSAILLALFAHYPAMTNVNLAVTPLLYVDVFSLTINVLILSCSLVAVWVSYGYLRSAVECHDEYYVLLLLAVLGANILVLSNHFAAIFLGFELLSLSLVGMIGYLHLREHTLEAGFKYLILSATASSIMLLGMAFVYGATGDMSLAYQVPQQQDLQLLGQAGLVLIMVGFCFKLSLVPFHTWTPDVYQGAPMPVTLMLATVSKAAMFAIFVKFWLVSAIFNQDSMQFLLVCIAIASMLVGNLLALTQQNIKRLLAYSSIAHMGYLIIVLAIQSQQSVAWALKSGVFYILVYIIATLVIMIYLSGRSKAHAITDNDDWRGWQGLIWQRPLQGSCLILALLSLAGIPLTAGFIGKFYLFTVAIENQLWGAISALIIGSGIALYYYLSIIFCILAKPLETTSQTPIDKVGNFTVSHATVMGMLTVIIVALGLFPDILASQLIFQSEQVTIIFNEASQRF</sequence>
<feature type="transmembrane region" description="Helical" evidence="5">
    <location>
        <begin position="6"/>
        <end position="28"/>
    </location>
</feature>
<feature type="transmembrane region" description="Helical" evidence="5">
    <location>
        <begin position="266"/>
        <end position="285"/>
    </location>
</feature>
<evidence type="ECO:0000256" key="2">
    <source>
        <dbReference type="ARBA" id="ARBA00022692"/>
    </source>
</evidence>
<feature type="transmembrane region" description="Helical" evidence="5">
    <location>
        <begin position="196"/>
        <end position="221"/>
    </location>
</feature>
<dbReference type="GO" id="GO:0008137">
    <property type="term" value="F:NADH dehydrogenase (ubiquinone) activity"/>
    <property type="evidence" value="ECO:0007669"/>
    <property type="project" value="InterPro"/>
</dbReference>
<dbReference type="RefSeq" id="WP_138320462.1">
    <property type="nucleotide sequence ID" value="NZ_VCBC01000012.1"/>
</dbReference>
<dbReference type="NCBIfam" id="TIGR01770">
    <property type="entry name" value="NDH_I_N"/>
    <property type="match status" value="1"/>
</dbReference>
<keyword evidence="5" id="KW-0813">Transport</keyword>
<dbReference type="OrthoDB" id="9768329at2"/>
<dbReference type="AlphaFoldDB" id="A0A5R9IHX6"/>
<keyword evidence="3 5" id="KW-1133">Transmembrane helix</keyword>
<dbReference type="GO" id="GO:0048038">
    <property type="term" value="F:quinone binding"/>
    <property type="evidence" value="ECO:0007669"/>
    <property type="project" value="UniProtKB-KW"/>
</dbReference>
<name>A0A5R9IHX6_9GAMM</name>
<keyword evidence="5" id="KW-0520">NAD</keyword>
<keyword evidence="5" id="KW-1278">Translocase</keyword>
<reference evidence="8 9" key="1">
    <citation type="submission" date="2019-05" db="EMBL/GenBank/DDBJ databases">
        <title>Genome sequences of Thalassotalea litorea 1K03283.</title>
        <authorList>
            <person name="Zhang D."/>
        </authorList>
    </citation>
    <scope>NUCLEOTIDE SEQUENCE [LARGE SCALE GENOMIC DNA]</scope>
    <source>
        <strain evidence="8 9">MCCC 1K03283</strain>
    </source>
</reference>
<feature type="transmembrane region" description="Helical" evidence="5">
    <location>
        <begin position="65"/>
        <end position="90"/>
    </location>
</feature>
<protein>
    <recommendedName>
        <fullName evidence="5">NADH-quinone oxidoreductase subunit N</fullName>
        <ecNumber evidence="5">7.1.1.-</ecNumber>
    </recommendedName>
    <alternativeName>
        <fullName evidence="5">NADH dehydrogenase I subunit N</fullName>
    </alternativeName>
    <alternativeName>
        <fullName evidence="5">NDH-1 subunit N</fullName>
    </alternativeName>
</protein>
<feature type="transmembrane region" description="Helical" evidence="5">
    <location>
        <begin position="233"/>
        <end position="254"/>
    </location>
</feature>
<accession>A0A5R9IHX6</accession>
<dbReference type="InterPro" id="IPR001750">
    <property type="entry name" value="ND/Mrp_TM"/>
</dbReference>
<feature type="transmembrane region" description="Helical" evidence="5">
    <location>
        <begin position="292"/>
        <end position="311"/>
    </location>
</feature>